<protein>
    <recommendedName>
        <fullName evidence="4">Sugar transporter</fullName>
    </recommendedName>
</protein>
<dbReference type="Proteomes" id="UP001235664">
    <property type="component" value="Unassembled WGS sequence"/>
</dbReference>
<dbReference type="RefSeq" id="WP_305929039.1">
    <property type="nucleotide sequence ID" value="NZ_JAVAIL010000001.1"/>
</dbReference>
<proteinExistence type="predicted"/>
<feature type="transmembrane region" description="Helical" evidence="1">
    <location>
        <begin position="92"/>
        <end position="111"/>
    </location>
</feature>
<evidence type="ECO:0000313" key="3">
    <source>
        <dbReference type="Proteomes" id="UP001235664"/>
    </source>
</evidence>
<feature type="transmembrane region" description="Helical" evidence="1">
    <location>
        <begin position="12"/>
        <end position="31"/>
    </location>
</feature>
<keyword evidence="1" id="KW-0812">Transmembrane</keyword>
<evidence type="ECO:0000313" key="2">
    <source>
        <dbReference type="EMBL" id="MDP4538931.1"/>
    </source>
</evidence>
<keyword evidence="1" id="KW-1133">Transmembrane helix</keyword>
<sequence>MTTLPARTPWHLWAVGAISLLWNAFGANDYLQTQLGNLEYMEGMVTDMGVSAEAALAYFIGFPGWVHAFWALGVWSSVLGSVLLLMRLRYAVWAFALALLGLAGTTFYQAMSEQPEWVTSGPSAAISIVIWSIATFLLIYALSMKNKGVLR</sequence>
<comment type="caution">
    <text evidence="2">The sequence shown here is derived from an EMBL/GenBank/DDBJ whole genome shotgun (WGS) entry which is preliminary data.</text>
</comment>
<gene>
    <name evidence="2" type="ORF">Q9K01_04750</name>
</gene>
<evidence type="ECO:0000256" key="1">
    <source>
        <dbReference type="SAM" id="Phobius"/>
    </source>
</evidence>
<dbReference type="EMBL" id="JAVAIL010000001">
    <property type="protein sequence ID" value="MDP4538931.1"/>
    <property type="molecule type" value="Genomic_DNA"/>
</dbReference>
<organism evidence="2 3">
    <name type="scientific">Qipengyuania benthica</name>
    <dbReference type="NCBI Taxonomy" id="3067651"/>
    <lineage>
        <taxon>Bacteria</taxon>
        <taxon>Pseudomonadati</taxon>
        <taxon>Pseudomonadota</taxon>
        <taxon>Alphaproteobacteria</taxon>
        <taxon>Sphingomonadales</taxon>
        <taxon>Erythrobacteraceae</taxon>
        <taxon>Qipengyuania</taxon>
    </lineage>
</organism>
<feature type="transmembrane region" description="Helical" evidence="1">
    <location>
        <begin position="123"/>
        <end position="142"/>
    </location>
</feature>
<accession>A0ABT9H6L5</accession>
<keyword evidence="1" id="KW-0472">Membrane</keyword>
<evidence type="ECO:0008006" key="4">
    <source>
        <dbReference type="Google" id="ProtNLM"/>
    </source>
</evidence>
<name>A0ABT9H6L5_9SPHN</name>
<keyword evidence="3" id="KW-1185">Reference proteome</keyword>
<reference evidence="2 3" key="1">
    <citation type="submission" date="2023-08" db="EMBL/GenBank/DDBJ databases">
        <title>genomic of DY56.</title>
        <authorList>
            <person name="Wang Y."/>
        </authorList>
    </citation>
    <scope>NUCLEOTIDE SEQUENCE [LARGE SCALE GENOMIC DNA]</scope>
    <source>
        <strain evidence="2 3">DY56-A-20</strain>
    </source>
</reference>